<evidence type="ECO:0000313" key="1">
    <source>
        <dbReference type="EMBL" id="SVB53058.1"/>
    </source>
</evidence>
<accession>A0A382EQU0</accession>
<proteinExistence type="predicted"/>
<dbReference type="EMBL" id="UINC01045825">
    <property type="protein sequence ID" value="SVB53058.1"/>
    <property type="molecule type" value="Genomic_DNA"/>
</dbReference>
<organism evidence="1">
    <name type="scientific">marine metagenome</name>
    <dbReference type="NCBI Taxonomy" id="408172"/>
    <lineage>
        <taxon>unclassified sequences</taxon>
        <taxon>metagenomes</taxon>
        <taxon>ecological metagenomes</taxon>
    </lineage>
</organism>
<name>A0A382EQU0_9ZZZZ</name>
<gene>
    <name evidence="1" type="ORF">METZ01_LOCUS205912</name>
</gene>
<dbReference type="AlphaFoldDB" id="A0A382EQU0"/>
<sequence length="37" mass="4259">MEGMIVVLVLVIVLLIKSFSYFSKRNSPSTKDKEDDR</sequence>
<protein>
    <submittedName>
        <fullName evidence="1">Uncharacterized protein</fullName>
    </submittedName>
</protein>
<reference evidence="1" key="1">
    <citation type="submission" date="2018-05" db="EMBL/GenBank/DDBJ databases">
        <authorList>
            <person name="Lanie J.A."/>
            <person name="Ng W.-L."/>
            <person name="Kazmierczak K.M."/>
            <person name="Andrzejewski T.M."/>
            <person name="Davidsen T.M."/>
            <person name="Wayne K.J."/>
            <person name="Tettelin H."/>
            <person name="Glass J.I."/>
            <person name="Rusch D."/>
            <person name="Podicherti R."/>
            <person name="Tsui H.-C.T."/>
            <person name="Winkler M.E."/>
        </authorList>
    </citation>
    <scope>NUCLEOTIDE SEQUENCE</scope>
</reference>